<dbReference type="PROSITE" id="PS50109">
    <property type="entry name" value="HIS_KIN"/>
    <property type="match status" value="1"/>
</dbReference>
<organism evidence="14 15">
    <name type="scientific">Mesoterricola sediminis</name>
    <dbReference type="NCBI Taxonomy" id="2927980"/>
    <lineage>
        <taxon>Bacteria</taxon>
        <taxon>Pseudomonadati</taxon>
        <taxon>Acidobacteriota</taxon>
        <taxon>Holophagae</taxon>
        <taxon>Holophagales</taxon>
        <taxon>Holophagaceae</taxon>
        <taxon>Mesoterricola</taxon>
    </lineage>
</organism>
<dbReference type="Gene3D" id="3.30.450.20">
    <property type="entry name" value="PAS domain"/>
    <property type="match status" value="1"/>
</dbReference>
<evidence type="ECO:0000256" key="3">
    <source>
        <dbReference type="ARBA" id="ARBA00012438"/>
    </source>
</evidence>
<feature type="domain" description="Response regulatory" evidence="11">
    <location>
        <begin position="729"/>
        <end position="845"/>
    </location>
</feature>
<dbReference type="CDD" id="cd00156">
    <property type="entry name" value="REC"/>
    <property type="match status" value="1"/>
</dbReference>
<evidence type="ECO:0000256" key="8">
    <source>
        <dbReference type="PROSITE-ProRule" id="PRU00169"/>
    </source>
</evidence>
<evidence type="ECO:0000256" key="5">
    <source>
        <dbReference type="ARBA" id="ARBA00022692"/>
    </source>
</evidence>
<dbReference type="EC" id="2.7.13.3" evidence="3"/>
<dbReference type="SMART" id="SM00448">
    <property type="entry name" value="REC"/>
    <property type="match status" value="1"/>
</dbReference>
<dbReference type="Pfam" id="PF03924">
    <property type="entry name" value="CHASE"/>
    <property type="match status" value="1"/>
</dbReference>
<feature type="domain" description="CHASE" evidence="13">
    <location>
        <begin position="77"/>
        <end position="290"/>
    </location>
</feature>
<gene>
    <name evidence="14" type="ORF">METESE_16420</name>
</gene>
<evidence type="ECO:0000259" key="12">
    <source>
        <dbReference type="PROSITE" id="PS50112"/>
    </source>
</evidence>
<dbReference type="RefSeq" id="WP_316411490.1">
    <property type="nucleotide sequence ID" value="NZ_AP027081.1"/>
</dbReference>
<evidence type="ECO:0000313" key="15">
    <source>
        <dbReference type="Proteomes" id="UP001228113"/>
    </source>
</evidence>
<dbReference type="KEGG" id="msea:METESE_16420"/>
<dbReference type="SUPFAM" id="SSF55874">
    <property type="entry name" value="ATPase domain of HSP90 chaperone/DNA topoisomerase II/histidine kinase"/>
    <property type="match status" value="1"/>
</dbReference>
<dbReference type="CDD" id="cd00130">
    <property type="entry name" value="PAS"/>
    <property type="match status" value="1"/>
</dbReference>
<keyword evidence="6 9" id="KW-1133">Transmembrane helix</keyword>
<dbReference type="PROSITE" id="PS50839">
    <property type="entry name" value="CHASE"/>
    <property type="match status" value="1"/>
</dbReference>
<feature type="domain" description="PAS" evidence="12">
    <location>
        <begin position="348"/>
        <end position="418"/>
    </location>
</feature>
<dbReference type="SMART" id="SM00387">
    <property type="entry name" value="HATPase_c"/>
    <property type="match status" value="1"/>
</dbReference>
<keyword evidence="4 8" id="KW-0597">Phosphoprotein</keyword>
<keyword evidence="5 9" id="KW-0812">Transmembrane</keyword>
<dbReference type="NCBIfam" id="TIGR00229">
    <property type="entry name" value="sensory_box"/>
    <property type="match status" value="1"/>
</dbReference>
<dbReference type="InterPro" id="IPR036097">
    <property type="entry name" value="HisK_dim/P_sf"/>
</dbReference>
<dbReference type="SUPFAM" id="SSF47384">
    <property type="entry name" value="Homodimeric domain of signal transducing histidine kinase"/>
    <property type="match status" value="1"/>
</dbReference>
<sequence length="852" mass="91311">MNPLDQRVLHRRPGIAGLVLALGLGAALASALGVRAFLVRQTAARLEAEAANAREDLDDTMLAYRDLLLGFRAHTHASLNLSREQFRQYFASLDLRSRHPGLLAVTYAIEVPGADRTATETRLRKEMGDPGFAIRPPGDRDRHFVILFAEPRETNLTSVGMDTRVLPLQAATIDRARDAGDLVLTGPMKVLQYPGPDLGLLMRVPIYRGSPETLEARRAAFLGCITGVFRARGLVEESLGRRLLRHVEVRILDLGGPGEAPQVVYGGDLSPGGTRTSIQIPVGGRTWLLELRARPPWLGSQRWIIPSGVFLSGALISLLLWGLMTSLAQTGQRARLMALRMTDQLREQESRTEAMALAAPDPLAVVDAQGRILTLYGRHSTVLGLDRALLPGARAGDALPPESASAFLAGIHQALATHRLQTVVFRAEGDIHVEARMLAMAQPIEGQDCVVVSLRDITERLRSEEAVRNRQKLESLGVLAGGIAHDFNNFLSAILGHVNLAQESIPAGSEAQPLLRRAESSILRAAELAHQMLAYSGRGSFKVEHLDLNRVVADMAELLSVSISKKAALDLRLAPVLPPVLADAAQLQQVVMNLVTNASDALGDTPGGITIETASADLDARALEAGYPGQGLAPGPYVRLRVTDTGCGMDAETLKRIFDPFFTTKATGRGLGLSALLGIIKGHGGGVRISSRPGQGTTFEILLPPSGAGSAEDAPEPGRAQVPHRLAGHALVADDDPMVRSVLSGILAGRGLEVTEAVDGLEAVELFQAGHGRFDVVLLDITMPRMDGNEAFRRIRALAPQVPVILVSGFTSREVAQAPLGTAPARFLQKPFKAGELEKMVELVLEGRPGHS</sequence>
<evidence type="ECO:0000259" key="13">
    <source>
        <dbReference type="PROSITE" id="PS50839"/>
    </source>
</evidence>
<dbReference type="PANTHER" id="PTHR43065">
    <property type="entry name" value="SENSOR HISTIDINE KINASE"/>
    <property type="match status" value="1"/>
</dbReference>
<feature type="transmembrane region" description="Helical" evidence="9">
    <location>
        <begin position="303"/>
        <end position="324"/>
    </location>
</feature>
<protein>
    <recommendedName>
        <fullName evidence="3">histidine kinase</fullName>
        <ecNumber evidence="3">2.7.13.3</ecNumber>
    </recommendedName>
</protein>
<dbReference type="InterPro" id="IPR042240">
    <property type="entry name" value="CHASE_sf"/>
</dbReference>
<dbReference type="SUPFAM" id="SSF55785">
    <property type="entry name" value="PYP-like sensor domain (PAS domain)"/>
    <property type="match status" value="1"/>
</dbReference>
<evidence type="ECO:0000313" key="14">
    <source>
        <dbReference type="EMBL" id="BDU76684.1"/>
    </source>
</evidence>
<evidence type="ECO:0000256" key="6">
    <source>
        <dbReference type="ARBA" id="ARBA00022989"/>
    </source>
</evidence>
<dbReference type="Pfam" id="PF08448">
    <property type="entry name" value="PAS_4"/>
    <property type="match status" value="1"/>
</dbReference>
<dbReference type="InterPro" id="IPR035965">
    <property type="entry name" value="PAS-like_dom_sf"/>
</dbReference>
<dbReference type="InterPro" id="IPR036890">
    <property type="entry name" value="HATPase_C_sf"/>
</dbReference>
<reference evidence="14" key="1">
    <citation type="journal article" date="2023" name="Int. J. Syst. Evol. Microbiol.">
        <title>Mesoterricola silvestris gen. nov., sp. nov., Mesoterricola sediminis sp. nov., Geothrix oryzae sp. nov., Geothrix edaphica sp. nov., Geothrix rubra sp. nov., and Geothrix limicola sp. nov., six novel members of Acidobacteriota isolated from soils.</title>
        <authorList>
            <person name="Itoh H."/>
            <person name="Sugisawa Y."/>
            <person name="Mise K."/>
            <person name="Xu Z."/>
            <person name="Kuniyasu M."/>
            <person name="Ushijima N."/>
            <person name="Kawano K."/>
            <person name="Kobayashi E."/>
            <person name="Shiratori Y."/>
            <person name="Masuda Y."/>
            <person name="Senoo K."/>
        </authorList>
    </citation>
    <scope>NUCLEOTIDE SEQUENCE</scope>
    <source>
        <strain evidence="14">W786</strain>
    </source>
</reference>
<dbReference type="PRINTS" id="PR00344">
    <property type="entry name" value="BCTRLSENSOR"/>
</dbReference>
<dbReference type="PANTHER" id="PTHR43065:SF42">
    <property type="entry name" value="TWO-COMPONENT SENSOR PPRA"/>
    <property type="match status" value="1"/>
</dbReference>
<feature type="modified residue" description="4-aspartylphosphate" evidence="8">
    <location>
        <position position="780"/>
    </location>
</feature>
<dbReference type="InterPro" id="IPR005467">
    <property type="entry name" value="His_kinase_dom"/>
</dbReference>
<dbReference type="EMBL" id="AP027081">
    <property type="protein sequence ID" value="BDU76684.1"/>
    <property type="molecule type" value="Genomic_DNA"/>
</dbReference>
<dbReference type="InterPro" id="IPR013656">
    <property type="entry name" value="PAS_4"/>
</dbReference>
<dbReference type="Pfam" id="PF00072">
    <property type="entry name" value="Response_reg"/>
    <property type="match status" value="1"/>
</dbReference>
<dbReference type="InterPro" id="IPR011006">
    <property type="entry name" value="CheY-like_superfamily"/>
</dbReference>
<dbReference type="Gene3D" id="1.10.287.130">
    <property type="match status" value="1"/>
</dbReference>
<dbReference type="CDD" id="cd00082">
    <property type="entry name" value="HisKA"/>
    <property type="match status" value="1"/>
</dbReference>
<dbReference type="SUPFAM" id="SSF52172">
    <property type="entry name" value="CheY-like"/>
    <property type="match status" value="1"/>
</dbReference>
<dbReference type="GO" id="GO:0016020">
    <property type="term" value="C:membrane"/>
    <property type="evidence" value="ECO:0007669"/>
    <property type="project" value="UniProtKB-SubCell"/>
</dbReference>
<dbReference type="SMART" id="SM01079">
    <property type="entry name" value="CHASE"/>
    <property type="match status" value="1"/>
</dbReference>
<evidence type="ECO:0000256" key="2">
    <source>
        <dbReference type="ARBA" id="ARBA00004370"/>
    </source>
</evidence>
<comment type="catalytic activity">
    <reaction evidence="1">
        <text>ATP + protein L-histidine = ADP + protein N-phospho-L-histidine.</text>
        <dbReference type="EC" id="2.7.13.3"/>
    </reaction>
</comment>
<dbReference type="GO" id="GO:0000155">
    <property type="term" value="F:phosphorelay sensor kinase activity"/>
    <property type="evidence" value="ECO:0007669"/>
    <property type="project" value="InterPro"/>
</dbReference>
<name>A0AA48KC13_9BACT</name>
<feature type="domain" description="Histidine kinase" evidence="10">
    <location>
        <begin position="482"/>
        <end position="707"/>
    </location>
</feature>
<keyword evidence="7 9" id="KW-0472">Membrane</keyword>
<proteinExistence type="predicted"/>
<dbReference type="Gene3D" id="3.30.565.10">
    <property type="entry name" value="Histidine kinase-like ATPase, C-terminal domain"/>
    <property type="match status" value="1"/>
</dbReference>
<evidence type="ECO:0000256" key="1">
    <source>
        <dbReference type="ARBA" id="ARBA00000085"/>
    </source>
</evidence>
<evidence type="ECO:0000256" key="7">
    <source>
        <dbReference type="ARBA" id="ARBA00023136"/>
    </source>
</evidence>
<dbReference type="Gene3D" id="3.30.450.350">
    <property type="entry name" value="CHASE domain"/>
    <property type="match status" value="1"/>
</dbReference>
<dbReference type="InterPro" id="IPR001789">
    <property type="entry name" value="Sig_transdc_resp-reg_receiver"/>
</dbReference>
<dbReference type="Gene3D" id="3.40.50.2300">
    <property type="match status" value="1"/>
</dbReference>
<dbReference type="PROSITE" id="PS50110">
    <property type="entry name" value="RESPONSE_REGULATORY"/>
    <property type="match status" value="1"/>
</dbReference>
<dbReference type="InterPro" id="IPR004358">
    <property type="entry name" value="Sig_transdc_His_kin-like_C"/>
</dbReference>
<keyword evidence="15" id="KW-1185">Reference proteome</keyword>
<dbReference type="PROSITE" id="PS50112">
    <property type="entry name" value="PAS"/>
    <property type="match status" value="1"/>
</dbReference>
<dbReference type="Pfam" id="PF02518">
    <property type="entry name" value="HATPase_c"/>
    <property type="match status" value="1"/>
</dbReference>
<dbReference type="Proteomes" id="UP001228113">
    <property type="component" value="Chromosome"/>
</dbReference>
<comment type="subcellular location">
    <subcellularLocation>
        <location evidence="2">Membrane</location>
    </subcellularLocation>
</comment>
<dbReference type="InterPro" id="IPR003594">
    <property type="entry name" value="HATPase_dom"/>
</dbReference>
<evidence type="ECO:0000256" key="9">
    <source>
        <dbReference type="SAM" id="Phobius"/>
    </source>
</evidence>
<feature type="transmembrane region" description="Helical" evidence="9">
    <location>
        <begin position="15"/>
        <end position="38"/>
    </location>
</feature>
<dbReference type="InterPro" id="IPR006189">
    <property type="entry name" value="CHASE_dom"/>
</dbReference>
<accession>A0AA48KC13</accession>
<evidence type="ECO:0000259" key="10">
    <source>
        <dbReference type="PROSITE" id="PS50109"/>
    </source>
</evidence>
<dbReference type="InterPro" id="IPR003661">
    <property type="entry name" value="HisK_dim/P_dom"/>
</dbReference>
<evidence type="ECO:0000256" key="4">
    <source>
        <dbReference type="ARBA" id="ARBA00022553"/>
    </source>
</evidence>
<evidence type="ECO:0000259" key="11">
    <source>
        <dbReference type="PROSITE" id="PS50110"/>
    </source>
</evidence>
<dbReference type="InterPro" id="IPR000014">
    <property type="entry name" value="PAS"/>
</dbReference>
<dbReference type="AlphaFoldDB" id="A0AA48KC13"/>